<comment type="caution">
    <text evidence="2">The sequence shown here is derived from an EMBL/GenBank/DDBJ whole genome shotgun (WGS) entry which is preliminary data.</text>
</comment>
<dbReference type="Gene3D" id="2.40.50.660">
    <property type="match status" value="1"/>
</dbReference>
<evidence type="ECO:0000313" key="2">
    <source>
        <dbReference type="EMBL" id="MBB6674082.1"/>
    </source>
</evidence>
<dbReference type="Proteomes" id="UP000547209">
    <property type="component" value="Unassembled WGS sequence"/>
</dbReference>
<feature type="transmembrane region" description="Helical" evidence="1">
    <location>
        <begin position="15"/>
        <end position="33"/>
    </location>
</feature>
<dbReference type="InterPro" id="IPR019635">
    <property type="entry name" value="DUF2500"/>
</dbReference>
<organism evidence="2 3">
    <name type="scientific">Cohnella nanjingensis</name>
    <dbReference type="NCBI Taxonomy" id="1387779"/>
    <lineage>
        <taxon>Bacteria</taxon>
        <taxon>Bacillati</taxon>
        <taxon>Bacillota</taxon>
        <taxon>Bacilli</taxon>
        <taxon>Bacillales</taxon>
        <taxon>Paenibacillaceae</taxon>
        <taxon>Cohnella</taxon>
    </lineage>
</organism>
<proteinExistence type="predicted"/>
<sequence length="136" mass="15379">MGVESGMDIFEEMQVLLPILFVVVLGIILFGAAKGVGEWSRNNGEPLRSVPSRIVSKRTQVKFHHHHDDSMSHHHSDTAYYATFEFEGGNRLEFKVSGREYGQLAEGDRGHLSYQGTRYKGFERQPDSGLRRVSRG</sequence>
<keyword evidence="1" id="KW-1133">Transmembrane helix</keyword>
<reference evidence="2 3" key="1">
    <citation type="submission" date="2020-08" db="EMBL/GenBank/DDBJ databases">
        <title>Cohnella phylogeny.</title>
        <authorList>
            <person name="Dunlap C."/>
        </authorList>
    </citation>
    <scope>NUCLEOTIDE SEQUENCE [LARGE SCALE GENOMIC DNA]</scope>
    <source>
        <strain evidence="2 3">DSM 28246</strain>
    </source>
</reference>
<dbReference type="EMBL" id="JACJVP010000044">
    <property type="protein sequence ID" value="MBB6674082.1"/>
    <property type="molecule type" value="Genomic_DNA"/>
</dbReference>
<evidence type="ECO:0000313" key="3">
    <source>
        <dbReference type="Proteomes" id="UP000547209"/>
    </source>
</evidence>
<dbReference type="AlphaFoldDB" id="A0A7X0RUS6"/>
<gene>
    <name evidence="2" type="ORF">H7C19_25710</name>
</gene>
<keyword evidence="1" id="KW-0472">Membrane</keyword>
<name>A0A7X0RUS6_9BACL</name>
<keyword evidence="3" id="KW-1185">Reference proteome</keyword>
<accession>A0A7X0RUS6</accession>
<dbReference type="Pfam" id="PF10694">
    <property type="entry name" value="DUF2500"/>
    <property type="match status" value="1"/>
</dbReference>
<keyword evidence="1" id="KW-0812">Transmembrane</keyword>
<evidence type="ECO:0000256" key="1">
    <source>
        <dbReference type="SAM" id="Phobius"/>
    </source>
</evidence>
<protein>
    <submittedName>
        <fullName evidence="2">DUF2500 domain-containing protein</fullName>
    </submittedName>
</protein>